<sequence length="1023" mass="113859">MIKDPIKHVEPDPVKENNRKRSIHESYKVFRNTNSSSMAKNDVQDTILEIDLTMCPPFAGIKQAGIESTRDPVEVNLLNRKKRRRKNRKKKTNALQNSGQVQKLPEEGCPTSINHMSSISELSISGERNCEEKVILLGTDETNSFSVTNPLQILADDKCKVLTSANSFSMPRSEVEDTVSGVEQTSMETTQNPAEVNLVSRKKRRMGSHMAKTYAQQNNGQAQKLPEQGFLTSTNHMNNTSTRSLSGEGNGVEKAVSLGTDENSPLSVINSSQSLTHGSYKVFSNTSSSSMAKSEEQGTILGVEFTLCSPFDRIEQMGVETTQDLVEVNLESQKRTKKKNRKKPPKALQNSGQGQKLLEEGCLTSTNHMNIMSTSSLSAEKNNGGNISLLGTEETNTSQVVNSSQSLSHENHKVPTNVNSFSMSRSEAQDTVSGVDSALCPSFSRIEERGMEATQNPVEVNLGSPKKRRKSRKKKRNALQNSGQPQQLPEECCLTSTNHMNIMSTVGISDKRNSEEKVNSLGTDETNTFSVTNFSQDLSHENFKHLNNANSFLTTKSEMQDTTPGADSTLCPLFDGIDQCRESTQNPVEVNPVCKKKKRRKNRKKHPDALQNGGQTQKLPEEGCLTVANHKNIISTVSSLDERNTEEKVISLGTGETNSFSVTNSSASLSRENSKVFSNTYSLPIMCPPLAKIEQVGLETTKNPVEVNMVIKKKKKRKRNKKKEPNTLHNGGHAQKLGEDSCPTSTNDMHIMSNLSLSDEKNGEEKFFAPAGDKIEQVCVAVADEGDKNSEISHISLLRAPVGHLRKKLLILDINGVLADIVQPAPKNCKPDFKFAGRALFKRPFYQDFLKFCFERFEVGVWSSRAKKNVTRVIDYLMGGAKRKLLLCWDRSHCTPTTFKTLEDKHKPVVLKELRKIWEKHDPSLPWKKGDYNQSNTLLLDDSPYKALLNPPHTAIFPDSFNFQNTGDKSLGAGGELRVYLEGLAEAENVQNHVRENPFGQRAITERNTSWEFYERIINSLKS</sequence>
<feature type="region of interest" description="Disordered" evidence="1">
    <location>
        <begin position="330"/>
        <end position="356"/>
    </location>
</feature>
<feature type="compositionally biased region" description="Basic residues" evidence="1">
    <location>
        <begin position="80"/>
        <end position="92"/>
    </location>
</feature>
<evidence type="ECO:0000259" key="2">
    <source>
        <dbReference type="PROSITE" id="PS50969"/>
    </source>
</evidence>
<evidence type="ECO:0000256" key="1">
    <source>
        <dbReference type="SAM" id="MobiDB-lite"/>
    </source>
</evidence>
<dbReference type="Proteomes" id="UP001459277">
    <property type="component" value="Unassembled WGS sequence"/>
</dbReference>
<dbReference type="Gene3D" id="3.40.50.1000">
    <property type="entry name" value="HAD superfamily/HAD-like"/>
    <property type="match status" value="1"/>
</dbReference>
<accession>A0AAW2DZJ4</accession>
<feature type="compositionally biased region" description="Basic residues" evidence="1">
    <location>
        <begin position="465"/>
        <end position="477"/>
    </location>
</feature>
<dbReference type="FunFam" id="3.40.50.1000:FF:000257">
    <property type="entry name" value="Haloacid dehalogenase-like hydrolase (HAD) superfamily protein"/>
    <property type="match status" value="1"/>
</dbReference>
<feature type="compositionally biased region" description="Basic residues" evidence="1">
    <location>
        <begin position="335"/>
        <end position="345"/>
    </location>
</feature>
<proteinExistence type="predicted"/>
<dbReference type="PROSITE" id="PS50969">
    <property type="entry name" value="FCP1"/>
    <property type="match status" value="1"/>
</dbReference>
<feature type="domain" description="FCP1 homology" evidence="2">
    <location>
        <begin position="803"/>
        <end position="984"/>
    </location>
</feature>
<protein>
    <recommendedName>
        <fullName evidence="2">FCP1 homology domain-containing protein</fullName>
    </recommendedName>
</protein>
<dbReference type="SMART" id="SM00577">
    <property type="entry name" value="CPDc"/>
    <property type="match status" value="1"/>
</dbReference>
<evidence type="ECO:0000313" key="3">
    <source>
        <dbReference type="EMBL" id="KAL0014765.1"/>
    </source>
</evidence>
<dbReference type="AlphaFoldDB" id="A0AAW2DZJ4"/>
<feature type="region of interest" description="Disordered" evidence="1">
    <location>
        <begin position="1"/>
        <end position="20"/>
    </location>
</feature>
<dbReference type="InterPro" id="IPR023214">
    <property type="entry name" value="HAD_sf"/>
</dbReference>
<dbReference type="PANTHER" id="PTHR12210">
    <property type="entry name" value="DULLARD PROTEIN PHOSPHATASE"/>
    <property type="match status" value="1"/>
</dbReference>
<comment type="caution">
    <text evidence="3">The sequence shown here is derived from an EMBL/GenBank/DDBJ whole genome shotgun (WGS) entry which is preliminary data.</text>
</comment>
<feature type="region of interest" description="Disordered" evidence="1">
    <location>
        <begin position="594"/>
        <end position="617"/>
    </location>
</feature>
<dbReference type="SUPFAM" id="SSF56784">
    <property type="entry name" value="HAD-like"/>
    <property type="match status" value="1"/>
</dbReference>
<organism evidence="3 4">
    <name type="scientific">Lithocarpus litseifolius</name>
    <dbReference type="NCBI Taxonomy" id="425828"/>
    <lineage>
        <taxon>Eukaryota</taxon>
        <taxon>Viridiplantae</taxon>
        <taxon>Streptophyta</taxon>
        <taxon>Embryophyta</taxon>
        <taxon>Tracheophyta</taxon>
        <taxon>Spermatophyta</taxon>
        <taxon>Magnoliopsida</taxon>
        <taxon>eudicotyledons</taxon>
        <taxon>Gunneridae</taxon>
        <taxon>Pentapetalae</taxon>
        <taxon>rosids</taxon>
        <taxon>fabids</taxon>
        <taxon>Fagales</taxon>
        <taxon>Fagaceae</taxon>
        <taxon>Lithocarpus</taxon>
    </lineage>
</organism>
<keyword evidence="4" id="KW-1185">Reference proteome</keyword>
<name>A0AAW2DZJ4_9ROSI</name>
<dbReference type="Pfam" id="PF03031">
    <property type="entry name" value="NIF"/>
    <property type="match status" value="1"/>
</dbReference>
<dbReference type="InterPro" id="IPR036412">
    <property type="entry name" value="HAD-like_sf"/>
</dbReference>
<dbReference type="EMBL" id="JAZDWU010000001">
    <property type="protein sequence ID" value="KAL0014765.1"/>
    <property type="molecule type" value="Genomic_DNA"/>
</dbReference>
<feature type="compositionally biased region" description="Polar residues" evidence="1">
    <location>
        <begin position="395"/>
        <end position="434"/>
    </location>
</feature>
<feature type="compositionally biased region" description="Basic residues" evidence="1">
    <location>
        <begin position="594"/>
        <end position="606"/>
    </location>
</feature>
<evidence type="ECO:0000313" key="4">
    <source>
        <dbReference type="Proteomes" id="UP001459277"/>
    </source>
</evidence>
<reference evidence="3 4" key="1">
    <citation type="submission" date="2024-01" db="EMBL/GenBank/DDBJ databases">
        <title>A telomere-to-telomere, gap-free genome of sweet tea (Lithocarpus litseifolius).</title>
        <authorList>
            <person name="Zhou J."/>
        </authorList>
    </citation>
    <scope>NUCLEOTIDE SEQUENCE [LARGE SCALE GENOMIC DNA]</scope>
    <source>
        <strain evidence="3">Zhou-2022a</strain>
        <tissue evidence="3">Leaf</tissue>
    </source>
</reference>
<dbReference type="InterPro" id="IPR004274">
    <property type="entry name" value="FCP1_dom"/>
</dbReference>
<feature type="compositionally biased region" description="Basic residues" evidence="1">
    <location>
        <begin position="713"/>
        <end position="722"/>
    </location>
</feature>
<feature type="region of interest" description="Disordered" evidence="1">
    <location>
        <begin position="395"/>
        <end position="436"/>
    </location>
</feature>
<feature type="region of interest" description="Disordered" evidence="1">
    <location>
        <begin position="80"/>
        <end position="108"/>
    </location>
</feature>
<dbReference type="InterPro" id="IPR050365">
    <property type="entry name" value="TIM50"/>
</dbReference>
<feature type="compositionally biased region" description="Polar residues" evidence="1">
    <location>
        <begin position="478"/>
        <end position="487"/>
    </location>
</feature>
<gene>
    <name evidence="3" type="ORF">SO802_001834</name>
</gene>
<feature type="region of interest" description="Disordered" evidence="1">
    <location>
        <begin position="448"/>
        <end position="490"/>
    </location>
</feature>
<feature type="region of interest" description="Disordered" evidence="1">
    <location>
        <begin position="713"/>
        <end position="742"/>
    </location>
</feature>